<evidence type="ECO:0000313" key="2">
    <source>
        <dbReference type="EMBL" id="KYD08495.1"/>
    </source>
</evidence>
<evidence type="ECO:0000313" key="3">
    <source>
        <dbReference type="Proteomes" id="UP000075666"/>
    </source>
</evidence>
<dbReference type="EMBL" id="LQYN01000031">
    <property type="protein sequence ID" value="KYD08495.1"/>
    <property type="molecule type" value="Genomic_DNA"/>
</dbReference>
<dbReference type="PATRIC" id="fig|46224.3.peg.2342"/>
<organism evidence="2 3">
    <name type="scientific">Heyndrickxia sporothermodurans</name>
    <dbReference type="NCBI Taxonomy" id="46224"/>
    <lineage>
        <taxon>Bacteria</taxon>
        <taxon>Bacillati</taxon>
        <taxon>Bacillota</taxon>
        <taxon>Bacilli</taxon>
        <taxon>Bacillales</taxon>
        <taxon>Bacillaceae</taxon>
        <taxon>Heyndrickxia</taxon>
    </lineage>
</organism>
<reference evidence="2 3" key="1">
    <citation type="submission" date="2016-01" db="EMBL/GenBank/DDBJ databases">
        <title>Genome Sequences of Twelve Sporeforming Bacillus Species Isolated from Foods.</title>
        <authorList>
            <person name="Berendsen E.M."/>
            <person name="Wells-Bennik M.H."/>
            <person name="Krawcyk A.O."/>
            <person name="De Jong A."/>
            <person name="Holsappel S."/>
            <person name="Eijlander R.T."/>
            <person name="Kuipers O.P."/>
        </authorList>
    </citation>
    <scope>NUCLEOTIDE SEQUENCE [LARGE SCALE GENOMIC DNA]</scope>
    <source>
        <strain evidence="2 3">B4102</strain>
    </source>
</reference>
<proteinExistence type="predicted"/>
<dbReference type="RefSeq" id="WP_153017476.1">
    <property type="nucleotide sequence ID" value="NZ_LQYN01000031.1"/>
</dbReference>
<keyword evidence="1" id="KW-1133">Transmembrane helix</keyword>
<keyword evidence="1" id="KW-0812">Transmembrane</keyword>
<feature type="transmembrane region" description="Helical" evidence="1">
    <location>
        <begin position="76"/>
        <end position="97"/>
    </location>
</feature>
<accession>A0A150L8A2</accession>
<protein>
    <submittedName>
        <fullName evidence="2">Uncharacterized protein</fullName>
    </submittedName>
</protein>
<evidence type="ECO:0000256" key="1">
    <source>
        <dbReference type="SAM" id="Phobius"/>
    </source>
</evidence>
<keyword evidence="3" id="KW-1185">Reference proteome</keyword>
<dbReference type="AlphaFoldDB" id="A0A150L8A2"/>
<comment type="caution">
    <text evidence="2">The sequence shown here is derived from an EMBL/GenBank/DDBJ whole genome shotgun (WGS) entry which is preliminary data.</text>
</comment>
<sequence>MTYKKGEEIYIIPHKIMFTKLINSNVSEHVSKNGELKITDRKGMSLESFQLSPIKVKAEEKENTRDTLKESDKKKWYSYPLIMIIVIGSAGSIIKLFRSKRTNF</sequence>
<name>A0A150L8A2_9BACI</name>
<keyword evidence="1" id="KW-0472">Membrane</keyword>
<dbReference type="Proteomes" id="UP000075666">
    <property type="component" value="Unassembled WGS sequence"/>
</dbReference>
<gene>
    <name evidence="2" type="ORF">B4102_2772</name>
</gene>